<protein>
    <submittedName>
        <fullName evidence="6">LysR family transcriptional regulator</fullName>
    </submittedName>
</protein>
<comment type="similarity">
    <text evidence="1">Belongs to the LysR transcriptional regulatory family.</text>
</comment>
<dbReference type="SUPFAM" id="SSF46785">
    <property type="entry name" value="Winged helix' DNA-binding domain"/>
    <property type="match status" value="1"/>
</dbReference>
<dbReference type="FunFam" id="1.10.10.10:FF:000001">
    <property type="entry name" value="LysR family transcriptional regulator"/>
    <property type="match status" value="1"/>
</dbReference>
<gene>
    <name evidence="6" type="ORF">Y5S_01913</name>
</gene>
<dbReference type="PATRIC" id="fig|1177154.3.peg.1946"/>
<dbReference type="SUPFAM" id="SSF53850">
    <property type="entry name" value="Periplasmic binding protein-like II"/>
    <property type="match status" value="1"/>
</dbReference>
<dbReference type="RefSeq" id="WP_035232511.1">
    <property type="nucleotide sequence ID" value="NZ_ARXV01000006.1"/>
</dbReference>
<evidence type="ECO:0000256" key="4">
    <source>
        <dbReference type="ARBA" id="ARBA00023163"/>
    </source>
</evidence>
<evidence type="ECO:0000313" key="6">
    <source>
        <dbReference type="EMBL" id="KGD65005.1"/>
    </source>
</evidence>
<keyword evidence="4" id="KW-0804">Transcription</keyword>
<evidence type="ECO:0000256" key="3">
    <source>
        <dbReference type="ARBA" id="ARBA00023125"/>
    </source>
</evidence>
<dbReference type="Gene3D" id="3.40.190.290">
    <property type="match status" value="1"/>
</dbReference>
<reference evidence="6 7" key="1">
    <citation type="submission" date="2012-09" db="EMBL/GenBank/DDBJ databases">
        <title>Genome Sequence of alkane-degrading Bacterium Alcanivorax sp. 19-m-6.</title>
        <authorList>
            <person name="Lai Q."/>
            <person name="Shao Z."/>
        </authorList>
    </citation>
    <scope>NUCLEOTIDE SEQUENCE [LARGE SCALE GENOMIC DNA]</scope>
    <source>
        <strain evidence="6 7">19-m-6</strain>
    </source>
</reference>
<dbReference type="InterPro" id="IPR036388">
    <property type="entry name" value="WH-like_DNA-bd_sf"/>
</dbReference>
<dbReference type="EMBL" id="ARXV01000006">
    <property type="protein sequence ID" value="KGD65005.1"/>
    <property type="molecule type" value="Genomic_DNA"/>
</dbReference>
<feature type="domain" description="HTH lysR-type" evidence="5">
    <location>
        <begin position="1"/>
        <end position="59"/>
    </location>
</feature>
<evidence type="ECO:0000259" key="5">
    <source>
        <dbReference type="PROSITE" id="PS50931"/>
    </source>
</evidence>
<dbReference type="FunFam" id="3.40.190.290:FF:000001">
    <property type="entry name" value="Transcriptional regulator, LysR family"/>
    <property type="match status" value="1"/>
</dbReference>
<dbReference type="InterPro" id="IPR005119">
    <property type="entry name" value="LysR_subst-bd"/>
</dbReference>
<dbReference type="InterPro" id="IPR000847">
    <property type="entry name" value="LysR_HTH_N"/>
</dbReference>
<keyword evidence="2" id="KW-0805">Transcription regulation</keyword>
<accession>A0A095UR64</accession>
<dbReference type="Pfam" id="PF00126">
    <property type="entry name" value="HTH_1"/>
    <property type="match status" value="1"/>
</dbReference>
<name>A0A095UR64_9GAMM</name>
<dbReference type="GO" id="GO:0043565">
    <property type="term" value="F:sequence-specific DNA binding"/>
    <property type="evidence" value="ECO:0007669"/>
    <property type="project" value="TreeGrafter"/>
</dbReference>
<evidence type="ECO:0000256" key="2">
    <source>
        <dbReference type="ARBA" id="ARBA00023015"/>
    </source>
</evidence>
<evidence type="ECO:0000313" key="7">
    <source>
        <dbReference type="Proteomes" id="UP000029444"/>
    </source>
</evidence>
<keyword evidence="3" id="KW-0238">DNA-binding</keyword>
<dbReference type="Proteomes" id="UP000029444">
    <property type="component" value="Unassembled WGS sequence"/>
</dbReference>
<dbReference type="Gene3D" id="1.10.10.10">
    <property type="entry name" value="Winged helix-like DNA-binding domain superfamily/Winged helix DNA-binding domain"/>
    <property type="match status" value="1"/>
</dbReference>
<dbReference type="InterPro" id="IPR036390">
    <property type="entry name" value="WH_DNA-bd_sf"/>
</dbReference>
<evidence type="ECO:0000256" key="1">
    <source>
        <dbReference type="ARBA" id="ARBA00009437"/>
    </source>
</evidence>
<dbReference type="OrthoDB" id="9815676at2"/>
<sequence length="290" mass="32822">MQHWDRIEAFVEVVRRGSFADAARHLGVSSSHVSRLVARLETQLGTQLLYRTTRRLTLTDAGQVYFEHCGQLFDGFQEALTAISDFQQQPTGVLRLTCATTFGERFIAPLVNDFMTQHPQLSVQLDFTNRRVDIVDEGFDVAIRTGALPDSSLIARKLCARREYIVGSAAYFQQHARPHTLGELGQHNCLLGSAENWPLDVEGQHRQWKVQGNWKGNSGMALLDAARKGLGLVQLPDYYVEEDLESGALISVLDQYACTHTAVWVVYPRHRHLSPKVRQFVDFLVENMKR</sequence>
<dbReference type="InterPro" id="IPR058163">
    <property type="entry name" value="LysR-type_TF_proteobact-type"/>
</dbReference>
<dbReference type="GO" id="GO:0003700">
    <property type="term" value="F:DNA-binding transcription factor activity"/>
    <property type="evidence" value="ECO:0007669"/>
    <property type="project" value="InterPro"/>
</dbReference>
<comment type="caution">
    <text evidence="6">The sequence shown here is derived from an EMBL/GenBank/DDBJ whole genome shotgun (WGS) entry which is preliminary data.</text>
</comment>
<dbReference type="PROSITE" id="PS50931">
    <property type="entry name" value="HTH_LYSR"/>
    <property type="match status" value="1"/>
</dbReference>
<dbReference type="STRING" id="1177154.Y5S_01913"/>
<dbReference type="PANTHER" id="PTHR30537:SF10">
    <property type="entry name" value="TRANSCRIPTIONAL REGULATOR-RELATED"/>
    <property type="match status" value="1"/>
</dbReference>
<keyword evidence="7" id="KW-1185">Reference proteome</keyword>
<organism evidence="6 7">
    <name type="scientific">Alcanivorax nanhaiticus</name>
    <dbReference type="NCBI Taxonomy" id="1177154"/>
    <lineage>
        <taxon>Bacteria</taxon>
        <taxon>Pseudomonadati</taxon>
        <taxon>Pseudomonadota</taxon>
        <taxon>Gammaproteobacteria</taxon>
        <taxon>Oceanospirillales</taxon>
        <taxon>Alcanivoracaceae</taxon>
        <taxon>Alcanivorax</taxon>
    </lineage>
</organism>
<dbReference type="eggNOG" id="COG0583">
    <property type="taxonomic scope" value="Bacteria"/>
</dbReference>
<dbReference type="PANTHER" id="PTHR30537">
    <property type="entry name" value="HTH-TYPE TRANSCRIPTIONAL REGULATOR"/>
    <property type="match status" value="1"/>
</dbReference>
<dbReference type="AlphaFoldDB" id="A0A095UR64"/>
<dbReference type="Pfam" id="PF03466">
    <property type="entry name" value="LysR_substrate"/>
    <property type="match status" value="1"/>
</dbReference>
<proteinExistence type="inferred from homology"/>
<dbReference type="GO" id="GO:0006351">
    <property type="term" value="P:DNA-templated transcription"/>
    <property type="evidence" value="ECO:0007669"/>
    <property type="project" value="TreeGrafter"/>
</dbReference>